<dbReference type="Proteomes" id="UP001163321">
    <property type="component" value="Chromosome 10"/>
</dbReference>
<dbReference type="EMBL" id="CM047589">
    <property type="protein sequence ID" value="KAI9919948.1"/>
    <property type="molecule type" value="Genomic_DNA"/>
</dbReference>
<comment type="caution">
    <text evidence="1">The sequence shown here is derived from an EMBL/GenBank/DDBJ whole genome shotgun (WGS) entry which is preliminary data.</text>
</comment>
<gene>
    <name evidence="1" type="ORF">PsorP6_016032</name>
</gene>
<evidence type="ECO:0000313" key="1">
    <source>
        <dbReference type="EMBL" id="KAI9919948.1"/>
    </source>
</evidence>
<organism evidence="1 2">
    <name type="scientific">Peronosclerospora sorghi</name>
    <dbReference type="NCBI Taxonomy" id="230839"/>
    <lineage>
        <taxon>Eukaryota</taxon>
        <taxon>Sar</taxon>
        <taxon>Stramenopiles</taxon>
        <taxon>Oomycota</taxon>
        <taxon>Peronosporomycetes</taxon>
        <taxon>Peronosporales</taxon>
        <taxon>Peronosporaceae</taxon>
        <taxon>Peronosclerospora</taxon>
    </lineage>
</organism>
<name>A0ACC0WPD4_9STRA</name>
<keyword evidence="2" id="KW-1185">Reference proteome</keyword>
<sequence>MRTLIINLKLSVTIHASARLQFKNTTRTYSSSLVAHLVNIPSDLTTVVCIRHHHELHPQRVQPSRKFPQHSVVARPLRSGTTTWPPPRTWEAPSSFLA</sequence>
<protein>
    <submittedName>
        <fullName evidence="1">Uncharacterized protein</fullName>
    </submittedName>
</protein>
<proteinExistence type="predicted"/>
<evidence type="ECO:0000313" key="2">
    <source>
        <dbReference type="Proteomes" id="UP001163321"/>
    </source>
</evidence>
<reference evidence="1 2" key="1">
    <citation type="journal article" date="2022" name="bioRxiv">
        <title>The genome of the oomycete Peronosclerospora sorghi, a cosmopolitan pathogen of maize and sorghum, is inflated with dispersed pseudogenes.</title>
        <authorList>
            <person name="Fletcher K."/>
            <person name="Martin F."/>
            <person name="Isakeit T."/>
            <person name="Cavanaugh K."/>
            <person name="Magill C."/>
            <person name="Michelmore R."/>
        </authorList>
    </citation>
    <scope>NUCLEOTIDE SEQUENCE [LARGE SCALE GENOMIC DNA]</scope>
    <source>
        <strain evidence="1">P6</strain>
    </source>
</reference>
<accession>A0ACC0WPD4</accession>